<feature type="signal peptide" evidence="2">
    <location>
        <begin position="1"/>
        <end position="22"/>
    </location>
</feature>
<evidence type="ECO:0000256" key="1">
    <source>
        <dbReference type="ARBA" id="ARBA00022729"/>
    </source>
</evidence>
<organism evidence="3 4">
    <name type="scientific">Geoanaerobacter pelophilus</name>
    <dbReference type="NCBI Taxonomy" id="60036"/>
    <lineage>
        <taxon>Bacteria</taxon>
        <taxon>Pseudomonadati</taxon>
        <taxon>Thermodesulfobacteriota</taxon>
        <taxon>Desulfuromonadia</taxon>
        <taxon>Geobacterales</taxon>
        <taxon>Geobacteraceae</taxon>
        <taxon>Geoanaerobacter</taxon>
    </lineage>
</organism>
<evidence type="ECO:0000313" key="3">
    <source>
        <dbReference type="EMBL" id="MBT0665350.1"/>
    </source>
</evidence>
<reference evidence="3 4" key="1">
    <citation type="submission" date="2021-05" db="EMBL/GenBank/DDBJ databases">
        <title>The draft genome of Geobacter pelophilus DSM 12255.</title>
        <authorList>
            <person name="Xu Z."/>
            <person name="Masuda Y."/>
            <person name="Itoh H."/>
            <person name="Senoo K."/>
        </authorList>
    </citation>
    <scope>NUCLEOTIDE SEQUENCE [LARGE SCALE GENOMIC DNA]</scope>
    <source>
        <strain evidence="3 4">DSM 12255</strain>
    </source>
</reference>
<gene>
    <name evidence="3" type="ORF">KI809_13670</name>
</gene>
<protein>
    <submittedName>
        <fullName evidence="3">VCBS repeat-containing protein</fullName>
    </submittedName>
</protein>
<dbReference type="InterPro" id="IPR028994">
    <property type="entry name" value="Integrin_alpha_N"/>
</dbReference>
<dbReference type="SUPFAM" id="SSF69318">
    <property type="entry name" value="Integrin alpha N-terminal domain"/>
    <property type="match status" value="2"/>
</dbReference>
<feature type="chain" id="PRO_5043913112" evidence="2">
    <location>
        <begin position="23"/>
        <end position="776"/>
    </location>
</feature>
<dbReference type="Gene3D" id="2.60.40.650">
    <property type="match status" value="1"/>
</dbReference>
<dbReference type="RefSeq" id="WP_214172116.1">
    <property type="nucleotide sequence ID" value="NZ_JAHCVJ010000005.1"/>
</dbReference>
<dbReference type="InterPro" id="IPR013783">
    <property type="entry name" value="Ig-like_fold"/>
</dbReference>
<name>A0AAW4L9W6_9BACT</name>
<dbReference type="Gene3D" id="2.30.30.100">
    <property type="match status" value="1"/>
</dbReference>
<dbReference type="SUPFAM" id="SSF81296">
    <property type="entry name" value="E set domains"/>
    <property type="match status" value="1"/>
</dbReference>
<dbReference type="Gene3D" id="2.40.128.340">
    <property type="match status" value="1"/>
</dbReference>
<dbReference type="Proteomes" id="UP000811899">
    <property type="component" value="Unassembled WGS sequence"/>
</dbReference>
<keyword evidence="1 2" id="KW-0732">Signal</keyword>
<dbReference type="InterPro" id="IPR013517">
    <property type="entry name" value="FG-GAP"/>
</dbReference>
<sequence length="776" mass="80699">MKSLRVKFLVIFALFFSMQVTGTVKALASGMPVQFDGPFNYSGVSSASSIVSADFNGDGNYDLAVSGYSYIYILLGNSDGSFRTPVGYSVDSPYATVSSGDFNGDGKPDLAITNSSTNTVSILINNGYGSFSPKGDYYSGGDVPSYMTTGDFNGDGKVDLAVMNYGKTIQCLTPPCPQPTTVINVSVLLGNGNGTFQSAIPTSFVDRPSALDVADVNGDGRLDLAIAIGKTIYLLNGLGNGSFQSPVSIGSSASTIDELHVADLNKDGVQDIVSISGGDIASIRLGSGSGEFLEPFNHQIGKYLLIRDLDGDGILDITGVGNYDVKVSLGKGDGTFYPAERYVGTGRYSKIVAGDFDHNGRPDLAIANFGNNSVSVFLNKGSKMVTPSSASFYWVDLLTTSAPSYFTIANSIGTPLYVSSINVSGTDSAMFTVTTGGATPCQGGSFTLAQGESCTIQATFTPASYNNKYASLVIASDHPVTPTVSIPLTGFATPPPSSTITSPQTGFVTRDNYLIVNGTASPSSGGDPVTQIEVSSDGGTTWSVASGTTNWTGNILFHLPYDGVYNIKSRARAGTDVETPKSGITVTVDKTPPTGSLVFWYGEWSLNASSTTPGVFCPEVCPSVCGALDMSLDGGTTWQPATLHPGTSGPIFIRDKAGNFAYVPAGSYANSYGGPVQVARSTTLYYSLIQHAYDAALDGDLIKIASGSTENLVLARSTSLTIRGGYNSGFSAMTGTTPITGNMTLQAGSSLIENIELRGTISIEGGDATLSNVSIL</sequence>
<dbReference type="InterPro" id="IPR014756">
    <property type="entry name" value="Ig_E-set"/>
</dbReference>
<dbReference type="NCBIfam" id="NF012200">
    <property type="entry name" value="choice_anch_D"/>
    <property type="match status" value="1"/>
</dbReference>
<dbReference type="PANTHER" id="PTHR46580">
    <property type="entry name" value="SENSOR KINASE-RELATED"/>
    <property type="match status" value="1"/>
</dbReference>
<evidence type="ECO:0000256" key="2">
    <source>
        <dbReference type="SAM" id="SignalP"/>
    </source>
</evidence>
<dbReference type="AlphaFoldDB" id="A0AAW4L9W6"/>
<accession>A0AAW4L9W6</accession>
<evidence type="ECO:0000313" key="4">
    <source>
        <dbReference type="Proteomes" id="UP000811899"/>
    </source>
</evidence>
<comment type="caution">
    <text evidence="3">The sequence shown here is derived from an EMBL/GenBank/DDBJ whole genome shotgun (WGS) entry which is preliminary data.</text>
</comment>
<dbReference type="Pfam" id="PF13517">
    <property type="entry name" value="FG-GAP_3"/>
    <property type="match status" value="3"/>
</dbReference>
<dbReference type="Gene3D" id="2.60.40.10">
    <property type="entry name" value="Immunoglobulins"/>
    <property type="match status" value="1"/>
</dbReference>
<dbReference type="Gene3D" id="2.130.10.130">
    <property type="entry name" value="Integrin alpha, N-terminal"/>
    <property type="match status" value="1"/>
</dbReference>
<proteinExistence type="predicted"/>
<keyword evidence="4" id="KW-1185">Reference proteome</keyword>
<dbReference type="EMBL" id="JAHCVJ010000005">
    <property type="protein sequence ID" value="MBT0665350.1"/>
    <property type="molecule type" value="Genomic_DNA"/>
</dbReference>